<reference evidence="2 3" key="1">
    <citation type="submission" date="2018-06" db="EMBL/GenBank/DDBJ databases">
        <title>Fusarium incarnatum-equiseti species complex species 28.</title>
        <authorList>
            <person name="Gardiner D.M."/>
        </authorList>
    </citation>
    <scope>NUCLEOTIDE SEQUENCE [LARGE SCALE GENOMIC DNA]</scope>
    <source>
        <strain evidence="2 3">FIESC_28</strain>
    </source>
</reference>
<dbReference type="InterPro" id="IPR015943">
    <property type="entry name" value="WD40/YVTN_repeat-like_dom_sf"/>
</dbReference>
<name>A0A366RBX4_9HYPO</name>
<dbReference type="PROSITE" id="PS50082">
    <property type="entry name" value="WD_REPEATS_2"/>
    <property type="match status" value="1"/>
</dbReference>
<gene>
    <name evidence="2" type="ORF">FIESC28_07918</name>
</gene>
<dbReference type="Proteomes" id="UP000253153">
    <property type="component" value="Unassembled WGS sequence"/>
</dbReference>
<keyword evidence="1" id="KW-0853">WD repeat</keyword>
<dbReference type="Pfam" id="PF00400">
    <property type="entry name" value="WD40"/>
    <property type="match status" value="1"/>
</dbReference>
<evidence type="ECO:0000256" key="1">
    <source>
        <dbReference type="PROSITE-ProRule" id="PRU00221"/>
    </source>
</evidence>
<keyword evidence="3" id="KW-1185">Reference proteome</keyword>
<accession>A0A366RBX4</accession>
<evidence type="ECO:0000313" key="3">
    <source>
        <dbReference type="Proteomes" id="UP000253153"/>
    </source>
</evidence>
<dbReference type="PANTHER" id="PTHR19879">
    <property type="entry name" value="TRANSCRIPTION INITIATION FACTOR TFIID"/>
    <property type="match status" value="1"/>
</dbReference>
<dbReference type="RefSeq" id="XP_031013912.1">
    <property type="nucleotide sequence ID" value="XM_031162058.1"/>
</dbReference>
<dbReference type="PANTHER" id="PTHR19879:SF9">
    <property type="entry name" value="TRANSCRIPTION INITIATION FACTOR TFIID SUBUNIT 5"/>
    <property type="match status" value="1"/>
</dbReference>
<organism evidence="2 3">
    <name type="scientific">Fusarium coffeatum</name>
    <dbReference type="NCBI Taxonomy" id="231269"/>
    <lineage>
        <taxon>Eukaryota</taxon>
        <taxon>Fungi</taxon>
        <taxon>Dikarya</taxon>
        <taxon>Ascomycota</taxon>
        <taxon>Pezizomycotina</taxon>
        <taxon>Sordariomycetes</taxon>
        <taxon>Hypocreomycetidae</taxon>
        <taxon>Hypocreales</taxon>
        <taxon>Nectriaceae</taxon>
        <taxon>Fusarium</taxon>
        <taxon>Fusarium incarnatum-equiseti species complex</taxon>
    </lineage>
</organism>
<dbReference type="InterPro" id="IPR036322">
    <property type="entry name" value="WD40_repeat_dom_sf"/>
</dbReference>
<feature type="repeat" description="WD" evidence="1">
    <location>
        <begin position="114"/>
        <end position="145"/>
    </location>
</feature>
<evidence type="ECO:0000313" key="2">
    <source>
        <dbReference type="EMBL" id="RBR14068.1"/>
    </source>
</evidence>
<comment type="caution">
    <text evidence="2">The sequence shown here is derived from an EMBL/GenBank/DDBJ whole genome shotgun (WGS) entry which is preliminary data.</text>
</comment>
<sequence length="309" mass="33823">MDLRLRFSRSVSKTEISSVGISPLTSAAFAIYTAAQTAQSWIDVFDPKNGNGYSKTSGSRAVFSAQGSRLATVRDWTVQLQGGVDFHHSSTVFLRDYVSGKTVHELKEAKGEPIAWSRDGRLIAVGEAKDRVGVWDVKSGTRVGRVLSHIDAITHAAFLPDSSLVTASRDGTLRITNTTTCKTMRRLEIDGSNNPRALAVSPNGRRIVSVWGTNVHIWIPSANDLTSYNLNAVRSCEGWPLAISPDCRYMLCRTEDGFDIMDVATGSVIYEEIMEEMVMSGAFAEDSNSLVLGRMDGVVEVRDVLDRRA</sequence>
<dbReference type="Gene3D" id="2.130.10.10">
    <property type="entry name" value="YVTN repeat-like/Quinoprotein amine dehydrogenase"/>
    <property type="match status" value="1"/>
</dbReference>
<dbReference type="OrthoDB" id="2013972at2759"/>
<dbReference type="SUPFAM" id="SSF50978">
    <property type="entry name" value="WD40 repeat-like"/>
    <property type="match status" value="1"/>
</dbReference>
<dbReference type="InterPro" id="IPR001680">
    <property type="entry name" value="WD40_rpt"/>
</dbReference>
<dbReference type="SMART" id="SM00320">
    <property type="entry name" value="WD40"/>
    <property type="match status" value="3"/>
</dbReference>
<dbReference type="AlphaFoldDB" id="A0A366RBX4"/>
<proteinExistence type="predicted"/>
<protein>
    <submittedName>
        <fullName evidence="2">Uncharacterized protein</fullName>
    </submittedName>
</protein>
<dbReference type="GeneID" id="41997354"/>
<dbReference type="EMBL" id="QKXC01000172">
    <property type="protein sequence ID" value="RBR14068.1"/>
    <property type="molecule type" value="Genomic_DNA"/>
</dbReference>